<organism evidence="1 2">
    <name type="scientific">Actinoplanes campanulatus</name>
    <dbReference type="NCBI Taxonomy" id="113559"/>
    <lineage>
        <taxon>Bacteria</taxon>
        <taxon>Bacillati</taxon>
        <taxon>Actinomycetota</taxon>
        <taxon>Actinomycetes</taxon>
        <taxon>Micromonosporales</taxon>
        <taxon>Micromonosporaceae</taxon>
        <taxon>Actinoplanes</taxon>
    </lineage>
</organism>
<dbReference type="EMBL" id="JACHXF010000031">
    <property type="protein sequence ID" value="MBB3100957.1"/>
    <property type="molecule type" value="Genomic_DNA"/>
</dbReference>
<dbReference type="Proteomes" id="UP000590749">
    <property type="component" value="Unassembled WGS sequence"/>
</dbReference>
<comment type="caution">
    <text evidence="1">The sequence shown here is derived from an EMBL/GenBank/DDBJ whole genome shotgun (WGS) entry which is preliminary data.</text>
</comment>
<evidence type="ECO:0000313" key="2">
    <source>
        <dbReference type="Proteomes" id="UP000590749"/>
    </source>
</evidence>
<accession>A0A7W5ARL2</accession>
<proteinExistence type="predicted"/>
<sequence>MAAEAGSGHVGVEADQARTRVEDQMQQGDVAVAEDGFGVGFDRLDVDQVEVAEGCLASVVGDDRAYLGIAEEAVELGGDLRGGGGAPPMPAPYLEERGPAHPETHPLEHDDRLLDVGLVDVGERAGQGRDHDEVPGLQSAWTQRGKHSGILPARVTNRHTFPGPLAQPPRMV</sequence>
<protein>
    <submittedName>
        <fullName evidence="1">Uncharacterized protein</fullName>
    </submittedName>
</protein>
<reference evidence="1 2" key="1">
    <citation type="submission" date="2020-08" db="EMBL/GenBank/DDBJ databases">
        <title>Genomic Encyclopedia of Type Strains, Phase III (KMG-III): the genomes of soil and plant-associated and newly described type strains.</title>
        <authorList>
            <person name="Whitman W."/>
        </authorList>
    </citation>
    <scope>NUCLEOTIDE SEQUENCE [LARGE SCALE GENOMIC DNA]</scope>
    <source>
        <strain evidence="1 2">CECT 3287</strain>
    </source>
</reference>
<name>A0A7W5ARL2_9ACTN</name>
<keyword evidence="2" id="KW-1185">Reference proteome</keyword>
<gene>
    <name evidence="1" type="ORF">FHR83_008684</name>
</gene>
<dbReference type="AlphaFoldDB" id="A0A7W5ARL2"/>
<evidence type="ECO:0000313" key="1">
    <source>
        <dbReference type="EMBL" id="MBB3100957.1"/>
    </source>
</evidence>